<dbReference type="HOGENOM" id="CLU_052982_0_0_6"/>
<dbReference type="eggNOG" id="COG3707">
    <property type="taxonomic scope" value="Bacteria"/>
</dbReference>
<dbReference type="Pfam" id="PF03861">
    <property type="entry name" value="ANTAR"/>
    <property type="match status" value="1"/>
</dbReference>
<organism evidence="2 3">
    <name type="scientific">Alkalilimnicola ehrlichii (strain ATCC BAA-1101 / DSM 17681 / MLHE-1)</name>
    <dbReference type="NCBI Taxonomy" id="187272"/>
    <lineage>
        <taxon>Bacteria</taxon>
        <taxon>Pseudomonadati</taxon>
        <taxon>Pseudomonadota</taxon>
        <taxon>Gammaproteobacteria</taxon>
        <taxon>Chromatiales</taxon>
        <taxon>Ectothiorhodospiraceae</taxon>
        <taxon>Alkalilimnicola</taxon>
    </lineage>
</organism>
<dbReference type="GO" id="GO:0003723">
    <property type="term" value="F:RNA binding"/>
    <property type="evidence" value="ECO:0007669"/>
    <property type="project" value="InterPro"/>
</dbReference>
<dbReference type="RefSeq" id="WP_011629448.1">
    <property type="nucleotide sequence ID" value="NC_008340.1"/>
</dbReference>
<dbReference type="AlphaFoldDB" id="Q0A7Y3"/>
<dbReference type="SMART" id="SM01012">
    <property type="entry name" value="ANTAR"/>
    <property type="match status" value="1"/>
</dbReference>
<gene>
    <name evidence="2" type="ordered locus">Mlg_1708</name>
</gene>
<evidence type="ECO:0000313" key="2">
    <source>
        <dbReference type="EMBL" id="ABI57054.1"/>
    </source>
</evidence>
<accession>Q0A7Y3</accession>
<evidence type="ECO:0000259" key="1">
    <source>
        <dbReference type="PROSITE" id="PS50921"/>
    </source>
</evidence>
<evidence type="ECO:0000313" key="3">
    <source>
        <dbReference type="Proteomes" id="UP000001962"/>
    </source>
</evidence>
<dbReference type="InterPro" id="IPR036388">
    <property type="entry name" value="WH-like_DNA-bd_sf"/>
</dbReference>
<dbReference type="InterPro" id="IPR005561">
    <property type="entry name" value="ANTAR"/>
</dbReference>
<keyword evidence="3" id="KW-1185">Reference proteome</keyword>
<dbReference type="InterPro" id="IPR011006">
    <property type="entry name" value="CheY-like_superfamily"/>
</dbReference>
<dbReference type="InterPro" id="IPR013587">
    <property type="entry name" value="Nitrate/nitrite_sensing"/>
</dbReference>
<dbReference type="Gene3D" id="1.10.10.10">
    <property type="entry name" value="Winged helix-like DNA-binding domain superfamily/Winged helix DNA-binding domain"/>
    <property type="match status" value="1"/>
</dbReference>
<dbReference type="OrthoDB" id="9782798at2"/>
<dbReference type="PROSITE" id="PS50921">
    <property type="entry name" value="ANTAR"/>
    <property type="match status" value="1"/>
</dbReference>
<dbReference type="SUPFAM" id="SSF52172">
    <property type="entry name" value="CheY-like"/>
    <property type="match status" value="1"/>
</dbReference>
<reference evidence="3" key="1">
    <citation type="submission" date="2006-08" db="EMBL/GenBank/DDBJ databases">
        <title>Complete sequence of Alkalilimnicola ehrilichei MLHE-1.</title>
        <authorList>
            <person name="Copeland A."/>
            <person name="Lucas S."/>
            <person name="Lapidus A."/>
            <person name="Barry K."/>
            <person name="Detter J.C."/>
            <person name="Glavina del Rio T."/>
            <person name="Hammon N."/>
            <person name="Israni S."/>
            <person name="Dalin E."/>
            <person name="Tice H."/>
            <person name="Pitluck S."/>
            <person name="Sims D."/>
            <person name="Brettin T."/>
            <person name="Bruce D."/>
            <person name="Han C."/>
            <person name="Tapia R."/>
            <person name="Gilna P."/>
            <person name="Schmutz J."/>
            <person name="Larimer F."/>
            <person name="Land M."/>
            <person name="Hauser L."/>
            <person name="Kyrpides N."/>
            <person name="Mikhailova N."/>
            <person name="Oremland R.S."/>
            <person name="Hoeft S.E."/>
            <person name="Switzer-Blum J."/>
            <person name="Kulp T."/>
            <person name="King G."/>
            <person name="Tabita R."/>
            <person name="Witte B."/>
            <person name="Santini J.M."/>
            <person name="Basu P."/>
            <person name="Hollibaugh J.T."/>
            <person name="Xie G."/>
            <person name="Stolz J.F."/>
            <person name="Richardson P."/>
        </authorList>
    </citation>
    <scope>NUCLEOTIDE SEQUENCE [LARGE SCALE GENOMIC DNA]</scope>
    <source>
        <strain evidence="3">ATCC BAA-1101 / DSM 17681 / MLHE-1</strain>
    </source>
</reference>
<name>Q0A7Y3_ALKEH</name>
<feature type="domain" description="ANTAR" evidence="1">
    <location>
        <begin position="359"/>
        <end position="420"/>
    </location>
</feature>
<dbReference type="EMBL" id="CP000453">
    <property type="protein sequence ID" value="ABI57054.1"/>
    <property type="molecule type" value="Genomic_DNA"/>
</dbReference>
<protein>
    <submittedName>
        <fullName evidence="2">Response regulator receiver and ANTAR domain protein</fullName>
    </submittedName>
</protein>
<sequence>MANTSATQEVADYLLASKRCEILGLDHLLHMGRLVAAVSDLVHALQQERGLSNLHVASRGERAGERLARRVEETRDREQAFRERLAELDTQRLCSPGFVRLFARIAYALHGLDELRAVRREIRGLKLSPEAIIEGYSELVRGLLAVVFEAADAAADPDISRVLVAMFHLMQGKELAGQERAVGAAGFARGGFDEPLSGRLQQLIDHQERCFQIFMEFADSRSLDAWRGAISREAMTTLERFRRIAFASVQEGQAEQSLCDDWFELTTARINAIKEVEDRLEVALTELCARKLEDARADLDKHRIELDTLVEQPGPGSFAIFYDPPADAPPVEETYDAGCASPRLGRSLIDLVQSQSLRLHEMGEQLREAQAALEERKSIEKAKGLIMTHRDMTEDEAYRFMRKLAMTQNKKLVDVARATIDLADMFKGVGR</sequence>
<dbReference type="KEGG" id="aeh:Mlg_1708"/>
<dbReference type="Pfam" id="PF08376">
    <property type="entry name" value="NIT"/>
    <property type="match status" value="1"/>
</dbReference>
<dbReference type="Proteomes" id="UP000001962">
    <property type="component" value="Chromosome"/>
</dbReference>
<proteinExistence type="predicted"/>